<comment type="caution">
    <text evidence="2">The sequence shown here is derived from an EMBL/GenBank/DDBJ whole genome shotgun (WGS) entry which is preliminary data.</text>
</comment>
<dbReference type="InterPro" id="IPR009562">
    <property type="entry name" value="DUF1178"/>
</dbReference>
<dbReference type="EMBL" id="JAHCDA010000001">
    <property type="protein sequence ID" value="MBS7809733.1"/>
    <property type="molecule type" value="Genomic_DNA"/>
</dbReference>
<dbReference type="Pfam" id="PF06676">
    <property type="entry name" value="DUF1178"/>
    <property type="match status" value="1"/>
</dbReference>
<evidence type="ECO:0000313" key="2">
    <source>
        <dbReference type="EMBL" id="MBS7809733.1"/>
    </source>
</evidence>
<gene>
    <name evidence="2" type="ORF">KHU32_02215</name>
</gene>
<organism evidence="2 3">
    <name type="scientific">Roseococcus pinisoli</name>
    <dbReference type="NCBI Taxonomy" id="2835040"/>
    <lineage>
        <taxon>Bacteria</taxon>
        <taxon>Pseudomonadati</taxon>
        <taxon>Pseudomonadota</taxon>
        <taxon>Alphaproteobacteria</taxon>
        <taxon>Acetobacterales</taxon>
        <taxon>Roseomonadaceae</taxon>
        <taxon>Roseococcus</taxon>
    </lineage>
</organism>
<evidence type="ECO:0000313" key="3">
    <source>
        <dbReference type="Proteomes" id="UP000766336"/>
    </source>
</evidence>
<dbReference type="Proteomes" id="UP000766336">
    <property type="component" value="Unassembled WGS sequence"/>
</dbReference>
<name>A0ABS5QAZ7_9PROT</name>
<evidence type="ECO:0000256" key="1">
    <source>
        <dbReference type="SAM" id="MobiDB-lite"/>
    </source>
</evidence>
<reference evidence="2 3" key="1">
    <citation type="submission" date="2021-05" db="EMBL/GenBank/DDBJ databases">
        <title>Roseococcus sp. XZZS9, whole genome shotgun sequencing project.</title>
        <authorList>
            <person name="Zhao G."/>
            <person name="Shen L."/>
        </authorList>
    </citation>
    <scope>NUCLEOTIDE SEQUENCE [LARGE SCALE GENOMIC DNA]</scope>
    <source>
        <strain evidence="2 3">XZZS9</strain>
    </source>
</reference>
<sequence>MIRFSLRCENDHQFESWFKDSTAFDKMLEAGLVECPTCGDSHVSKALMAPAVAKAPGMKGRAEAVPAKAPPPPPAADGPRHASGPMPAQVMALLQRMRHEIEANCDYVGRDFAKEARRIHDGEVEVRGIYGEASDEEADELRDDGIDVARLPWVPRSDG</sequence>
<keyword evidence="3" id="KW-1185">Reference proteome</keyword>
<feature type="region of interest" description="Disordered" evidence="1">
    <location>
        <begin position="59"/>
        <end position="85"/>
    </location>
</feature>
<dbReference type="PIRSF" id="PIRSF032131">
    <property type="entry name" value="UCP032131"/>
    <property type="match status" value="1"/>
</dbReference>
<proteinExistence type="predicted"/>
<dbReference type="RefSeq" id="WP_213668402.1">
    <property type="nucleotide sequence ID" value="NZ_JAHCDA010000001.1"/>
</dbReference>
<accession>A0ABS5QAZ7</accession>
<protein>
    <submittedName>
        <fullName evidence="2">DUF1178 family protein</fullName>
    </submittedName>
</protein>